<name>A0A6A4GE55_9AGAR</name>
<gene>
    <name evidence="2" type="ORF">BT96DRAFT_792679</name>
</gene>
<accession>A0A6A4GE55</accession>
<organism evidence="2 3">
    <name type="scientific">Gymnopus androsaceus JB14</name>
    <dbReference type="NCBI Taxonomy" id="1447944"/>
    <lineage>
        <taxon>Eukaryota</taxon>
        <taxon>Fungi</taxon>
        <taxon>Dikarya</taxon>
        <taxon>Basidiomycota</taxon>
        <taxon>Agaricomycotina</taxon>
        <taxon>Agaricomycetes</taxon>
        <taxon>Agaricomycetidae</taxon>
        <taxon>Agaricales</taxon>
        <taxon>Marasmiineae</taxon>
        <taxon>Omphalotaceae</taxon>
        <taxon>Gymnopus</taxon>
    </lineage>
</organism>
<dbReference type="EMBL" id="ML770350">
    <property type="protein sequence ID" value="KAE9383721.1"/>
    <property type="molecule type" value="Genomic_DNA"/>
</dbReference>
<reference evidence="2" key="1">
    <citation type="journal article" date="2019" name="Environ. Microbiol.">
        <title>Fungal ecological strategies reflected in gene transcription - a case study of two litter decomposers.</title>
        <authorList>
            <person name="Barbi F."/>
            <person name="Kohler A."/>
            <person name="Barry K."/>
            <person name="Baskaran P."/>
            <person name="Daum C."/>
            <person name="Fauchery L."/>
            <person name="Ihrmark K."/>
            <person name="Kuo A."/>
            <person name="LaButti K."/>
            <person name="Lipzen A."/>
            <person name="Morin E."/>
            <person name="Grigoriev I.V."/>
            <person name="Henrissat B."/>
            <person name="Lindahl B."/>
            <person name="Martin F."/>
        </authorList>
    </citation>
    <scope>NUCLEOTIDE SEQUENCE</scope>
    <source>
        <strain evidence="2">JB14</strain>
    </source>
</reference>
<keyword evidence="1" id="KW-0732">Signal</keyword>
<feature type="signal peptide" evidence="1">
    <location>
        <begin position="1"/>
        <end position="24"/>
    </location>
</feature>
<keyword evidence="3" id="KW-1185">Reference proteome</keyword>
<dbReference type="OrthoDB" id="2919778at2759"/>
<feature type="chain" id="PRO_5025367410" evidence="1">
    <location>
        <begin position="25"/>
        <end position="60"/>
    </location>
</feature>
<protein>
    <submittedName>
        <fullName evidence="2">Uncharacterized protein</fullName>
    </submittedName>
</protein>
<sequence>TALSNCCVILLLNLWSAKQSGIVADPIRDMGYISKCLEILKNYELRWQSAGRMCDIISEL</sequence>
<feature type="non-terminal residue" evidence="2">
    <location>
        <position position="60"/>
    </location>
</feature>
<feature type="non-terminal residue" evidence="2">
    <location>
        <position position="1"/>
    </location>
</feature>
<evidence type="ECO:0000313" key="3">
    <source>
        <dbReference type="Proteomes" id="UP000799118"/>
    </source>
</evidence>
<dbReference type="Proteomes" id="UP000799118">
    <property type="component" value="Unassembled WGS sequence"/>
</dbReference>
<proteinExistence type="predicted"/>
<dbReference type="AlphaFoldDB" id="A0A6A4GE55"/>
<evidence type="ECO:0000256" key="1">
    <source>
        <dbReference type="SAM" id="SignalP"/>
    </source>
</evidence>
<evidence type="ECO:0000313" key="2">
    <source>
        <dbReference type="EMBL" id="KAE9383721.1"/>
    </source>
</evidence>